<protein>
    <recommendedName>
        <fullName evidence="3">Thymidylate kinase-like domain-containing protein</fullName>
    </recommendedName>
</protein>
<name>A0ABD3IGB2_9MARC</name>
<dbReference type="AlphaFoldDB" id="A0ABD3IGB2"/>
<sequence>MRAGRELPGQSITGTKENALNGIFDSSQSKAISNGRRRSSSRSCTGALIVLEGLDRSGKSSQSRALASFLRESVVEWEIPRPHHGNRPNDFITGLRAADLVLFLDIYPELLRLWPTAKKISN</sequence>
<evidence type="ECO:0008006" key="3">
    <source>
        <dbReference type="Google" id="ProtNLM"/>
    </source>
</evidence>
<evidence type="ECO:0000313" key="1">
    <source>
        <dbReference type="EMBL" id="KAL3702486.1"/>
    </source>
</evidence>
<dbReference type="InterPro" id="IPR027417">
    <property type="entry name" value="P-loop_NTPase"/>
</dbReference>
<reference evidence="1 2" key="1">
    <citation type="submission" date="2024-09" db="EMBL/GenBank/DDBJ databases">
        <title>Chromosome-scale assembly of Riccia sorocarpa.</title>
        <authorList>
            <person name="Paukszto L."/>
        </authorList>
    </citation>
    <scope>NUCLEOTIDE SEQUENCE [LARGE SCALE GENOMIC DNA]</scope>
    <source>
        <strain evidence="1">LP-2024</strain>
        <tissue evidence="1">Aerial parts of the thallus</tissue>
    </source>
</reference>
<gene>
    <name evidence="1" type="ORF">R1sor_020508</name>
</gene>
<dbReference type="SUPFAM" id="SSF52540">
    <property type="entry name" value="P-loop containing nucleoside triphosphate hydrolases"/>
    <property type="match status" value="1"/>
</dbReference>
<evidence type="ECO:0000313" key="2">
    <source>
        <dbReference type="Proteomes" id="UP001633002"/>
    </source>
</evidence>
<dbReference type="Gene3D" id="3.40.50.300">
    <property type="entry name" value="P-loop containing nucleotide triphosphate hydrolases"/>
    <property type="match status" value="1"/>
</dbReference>
<dbReference type="EMBL" id="JBJQOH010000001">
    <property type="protein sequence ID" value="KAL3702486.1"/>
    <property type="molecule type" value="Genomic_DNA"/>
</dbReference>
<organism evidence="1 2">
    <name type="scientific">Riccia sorocarpa</name>
    <dbReference type="NCBI Taxonomy" id="122646"/>
    <lineage>
        <taxon>Eukaryota</taxon>
        <taxon>Viridiplantae</taxon>
        <taxon>Streptophyta</taxon>
        <taxon>Embryophyta</taxon>
        <taxon>Marchantiophyta</taxon>
        <taxon>Marchantiopsida</taxon>
        <taxon>Marchantiidae</taxon>
        <taxon>Marchantiales</taxon>
        <taxon>Ricciaceae</taxon>
        <taxon>Riccia</taxon>
    </lineage>
</organism>
<proteinExistence type="predicted"/>
<dbReference type="Proteomes" id="UP001633002">
    <property type="component" value="Unassembled WGS sequence"/>
</dbReference>
<comment type="caution">
    <text evidence="1">The sequence shown here is derived from an EMBL/GenBank/DDBJ whole genome shotgun (WGS) entry which is preliminary data.</text>
</comment>
<accession>A0ABD3IGB2</accession>
<keyword evidence="2" id="KW-1185">Reference proteome</keyword>